<reference evidence="15" key="3">
    <citation type="submission" date="2025-09" db="UniProtKB">
        <authorList>
            <consortium name="Ensembl"/>
        </authorList>
    </citation>
    <scope>IDENTIFICATION</scope>
</reference>
<gene>
    <name evidence="15" type="primary">SEC16B</name>
</gene>
<feature type="domain" description="Sec16 central conserved" evidence="14">
    <location>
        <begin position="88"/>
        <end position="184"/>
    </location>
</feature>
<organism evidence="15 16">
    <name type="scientific">Anolis carolinensis</name>
    <name type="common">Green anole</name>
    <name type="synonym">American chameleon</name>
    <dbReference type="NCBI Taxonomy" id="28377"/>
    <lineage>
        <taxon>Eukaryota</taxon>
        <taxon>Metazoa</taxon>
        <taxon>Chordata</taxon>
        <taxon>Craniata</taxon>
        <taxon>Vertebrata</taxon>
        <taxon>Euteleostomi</taxon>
        <taxon>Lepidosauria</taxon>
        <taxon>Squamata</taxon>
        <taxon>Bifurcata</taxon>
        <taxon>Unidentata</taxon>
        <taxon>Episquamata</taxon>
        <taxon>Toxicofera</taxon>
        <taxon>Iguania</taxon>
        <taxon>Dactyloidae</taxon>
        <taxon>Anolis</taxon>
    </lineage>
</organism>
<evidence type="ECO:0000313" key="15">
    <source>
        <dbReference type="Ensembl" id="ENSACAP00000012526.4"/>
    </source>
</evidence>
<evidence type="ECO:0000256" key="3">
    <source>
        <dbReference type="ARBA" id="ARBA00005927"/>
    </source>
</evidence>
<evidence type="ECO:0000256" key="11">
    <source>
        <dbReference type="ARBA" id="ARBA00045648"/>
    </source>
</evidence>
<dbReference type="PANTHER" id="PTHR13402:SF11">
    <property type="entry name" value="PROTEIN TRANSPORT PROTEIN SEC16B"/>
    <property type="match status" value="1"/>
</dbReference>
<dbReference type="PANTHER" id="PTHR13402">
    <property type="entry name" value="RGPR-RELATED"/>
    <property type="match status" value="1"/>
</dbReference>
<dbReference type="Gene3D" id="1.25.40.1030">
    <property type="match status" value="1"/>
</dbReference>
<evidence type="ECO:0000256" key="12">
    <source>
        <dbReference type="RuleBase" id="RU364101"/>
    </source>
</evidence>
<keyword evidence="10 12" id="KW-0472">Membrane</keyword>
<dbReference type="GO" id="GO:0016559">
    <property type="term" value="P:peroxisome fission"/>
    <property type="evidence" value="ECO:0007669"/>
    <property type="project" value="Ensembl"/>
</dbReference>
<comment type="subunit">
    <text evidence="12">SEC16A and SEC16B are each present in multiple copies in a heteromeric complex.</text>
</comment>
<evidence type="ECO:0000256" key="7">
    <source>
        <dbReference type="ARBA" id="ARBA00022892"/>
    </source>
</evidence>
<dbReference type="GO" id="GO:0010628">
    <property type="term" value="P:positive regulation of gene expression"/>
    <property type="evidence" value="ECO:0007669"/>
    <property type="project" value="Ensembl"/>
</dbReference>
<dbReference type="GO" id="GO:0007029">
    <property type="term" value="P:endoplasmic reticulum organization"/>
    <property type="evidence" value="ECO:0007669"/>
    <property type="project" value="Ensembl"/>
</dbReference>
<dbReference type="CDD" id="cd09233">
    <property type="entry name" value="ACE1-Sec16-like"/>
    <property type="match status" value="1"/>
</dbReference>
<accession>H9GJ81</accession>
<dbReference type="InterPro" id="IPR024298">
    <property type="entry name" value="Sec16_Sec23-bd"/>
</dbReference>
<proteinExistence type="inferred from homology"/>
<evidence type="ECO:0000256" key="10">
    <source>
        <dbReference type="ARBA" id="ARBA00023136"/>
    </source>
</evidence>
<dbReference type="Pfam" id="PF12932">
    <property type="entry name" value="Sec16"/>
    <property type="match status" value="1"/>
</dbReference>
<evidence type="ECO:0000259" key="14">
    <source>
        <dbReference type="Pfam" id="PF12932"/>
    </source>
</evidence>
<evidence type="ECO:0000256" key="2">
    <source>
        <dbReference type="ARBA" id="ARBA00004406"/>
    </source>
</evidence>
<dbReference type="GO" id="GO:0006888">
    <property type="term" value="P:endoplasmic reticulum to Golgi vesicle-mediated transport"/>
    <property type="evidence" value="ECO:0007669"/>
    <property type="project" value="Ensembl"/>
</dbReference>
<evidence type="ECO:0000256" key="5">
    <source>
        <dbReference type="ARBA" id="ARBA00022593"/>
    </source>
</evidence>
<evidence type="ECO:0000256" key="9">
    <source>
        <dbReference type="ARBA" id="ARBA00023034"/>
    </source>
</evidence>
<name>H9GJ81_ANOCA</name>
<comment type="function">
    <text evidence="11">Plays a role in the organization of the endoplasmic reticulum exit sites (ERES), also known as transitional endoplasmic reticulum (tER). Required for secretory cargo traffic from the endoplasmic reticulum to the Golgi apparatus. Involved in peroxisome biogenesis. Regulates the transport of peroxisomal biogenesis factors PEX3 and PEX16 from the ER to peroxisomes.</text>
</comment>
<dbReference type="GeneTree" id="ENSGT00940000160138"/>
<keyword evidence="9 12" id="KW-0333">Golgi apparatus</keyword>
<dbReference type="GO" id="GO:0070863">
    <property type="term" value="P:positive regulation of protein exit from endoplasmic reticulum"/>
    <property type="evidence" value="ECO:0007669"/>
    <property type="project" value="Ensembl"/>
</dbReference>
<keyword evidence="4 12" id="KW-0813">Transport</keyword>
<keyword evidence="16" id="KW-1185">Reference proteome</keyword>
<dbReference type="GO" id="GO:0015031">
    <property type="term" value="P:protein transport"/>
    <property type="evidence" value="ECO:0007669"/>
    <property type="project" value="UniProtKB-KW"/>
</dbReference>
<dbReference type="GO" id="GO:0005789">
    <property type="term" value="C:endoplasmic reticulum membrane"/>
    <property type="evidence" value="ECO:0007669"/>
    <property type="project" value="UniProtKB-SubCell"/>
</dbReference>
<dbReference type="Proteomes" id="UP000001646">
    <property type="component" value="Unplaced"/>
</dbReference>
<reference evidence="15" key="1">
    <citation type="submission" date="2009-12" db="EMBL/GenBank/DDBJ databases">
        <title>The Genome Sequence of Anolis carolinensis (Green Anole Lizard).</title>
        <authorList>
            <consortium name="The Genome Sequencing Platform"/>
            <person name="Di Palma F."/>
            <person name="Alfoldi J."/>
            <person name="Heiman D."/>
            <person name="Young S."/>
            <person name="Grabherr M."/>
            <person name="Johnson J."/>
            <person name="Lander E.S."/>
            <person name="Lindblad-Toh K."/>
        </authorList>
    </citation>
    <scope>NUCLEOTIDE SEQUENCE [LARGE SCALE GENOMIC DNA]</scope>
    <source>
        <strain evidence="15">JBL SC #1</strain>
    </source>
</reference>
<dbReference type="InParanoid" id="H9GJ81"/>
<evidence type="ECO:0000256" key="1">
    <source>
        <dbReference type="ARBA" id="ARBA00004395"/>
    </source>
</evidence>
<protein>
    <recommendedName>
        <fullName evidence="12">Protein transport protein sec16</fullName>
    </recommendedName>
</protein>
<evidence type="ECO:0000256" key="4">
    <source>
        <dbReference type="ARBA" id="ARBA00022448"/>
    </source>
</evidence>
<comment type="subcellular location">
    <subcellularLocation>
        <location evidence="2">Endoplasmic reticulum membrane</location>
        <topology evidence="2">Peripheral membrane protein</topology>
    </subcellularLocation>
    <subcellularLocation>
        <location evidence="1">Golgi apparatus membrane</location>
        <topology evidence="1">Peripheral membrane protein</topology>
    </subcellularLocation>
</comment>
<evidence type="ECO:0000259" key="13">
    <source>
        <dbReference type="Pfam" id="PF12931"/>
    </source>
</evidence>
<dbReference type="GO" id="GO:0070971">
    <property type="term" value="C:endoplasmic reticulum exit site"/>
    <property type="evidence" value="ECO:0007669"/>
    <property type="project" value="Ensembl"/>
</dbReference>
<dbReference type="Bgee" id="ENSACAG00000012601">
    <property type="expression patterns" value="Expressed in kidney and 3 other cell types or tissues"/>
</dbReference>
<keyword evidence="5" id="KW-0962">Peroxisome biogenesis</keyword>
<dbReference type="HOGENOM" id="CLU_014452_1_0_1"/>
<reference evidence="15" key="2">
    <citation type="submission" date="2025-08" db="UniProtKB">
        <authorList>
            <consortium name="Ensembl"/>
        </authorList>
    </citation>
    <scope>IDENTIFICATION</scope>
</reference>
<evidence type="ECO:0000256" key="8">
    <source>
        <dbReference type="ARBA" id="ARBA00022927"/>
    </source>
</evidence>
<dbReference type="STRING" id="28377.ENSACAP00000012526"/>
<dbReference type="GO" id="GO:0000139">
    <property type="term" value="C:Golgi membrane"/>
    <property type="evidence" value="ECO:0007669"/>
    <property type="project" value="UniProtKB-SubCell"/>
</dbReference>
<dbReference type="Ensembl" id="ENSACAT00000012782.4">
    <property type="protein sequence ID" value="ENSACAP00000012526.4"/>
    <property type="gene ID" value="ENSACAG00000012601.4"/>
</dbReference>
<keyword evidence="6 12" id="KW-0256">Endoplasmic reticulum</keyword>
<keyword evidence="7 12" id="KW-0931">ER-Golgi transport</keyword>
<dbReference type="AlphaFoldDB" id="H9GJ81"/>
<evidence type="ECO:0000256" key="6">
    <source>
        <dbReference type="ARBA" id="ARBA00022824"/>
    </source>
</evidence>
<sequence length="530" mass="58588">MLMLLCQAALSPLWGDKPSFAEEPSLLQQYKDSGLSSSMYELSQYISDSSNHCEASLSKDWSLVQGGDSVAALHSVAPQKFSLPHVPVCFGAGGQLVQGCPNDPAEGQPALVEIHSLEVILHDSAEQEAMRAFPGPLIREDLHKVDVMTFCQRRAALSCDLASNRGRDSALLWKLLLLLCRQNGSMVGSDIAELLIQDCKNRERYKRQDPVANLISLTDEGWPVQGCGTTDLLTGEVVSSAGTPQQKVEKFTQLLFYGRKKEALDWATRNQLWGHALFLSSKMDLRTYSLVLSRFTSTLAFNDPLQTLFQLMSGRIPQASQCCGDRKWGDWRLHLAVILSNQVGDKELNSRAIINMGDTLAGKGFIEAAHCCYLMADVPFGHFGVKTDRMVLLGSSQSQQFSHFARTECIQRTEIFEYCQLLRHSQAFIPSFQVYKFMYASQLVDYGLTAQALHYCEGVGMALLAQNQNKYLVLMEQVIKVAHTRAPCRPSPPPVPSRSSQSILPLLSPSSLPLPFSPASLSSPSFPVFS</sequence>
<feature type="domain" description="Sec16 Sec23-binding" evidence="13">
    <location>
        <begin position="253"/>
        <end position="471"/>
    </location>
</feature>
<keyword evidence="8 12" id="KW-0653">Protein transport</keyword>
<comment type="similarity">
    <text evidence="3 12">Belongs to the SEC16 family.</text>
</comment>
<dbReference type="Pfam" id="PF12931">
    <property type="entry name" value="TPR_Sec16"/>
    <property type="match status" value="1"/>
</dbReference>
<evidence type="ECO:0000313" key="16">
    <source>
        <dbReference type="Proteomes" id="UP000001646"/>
    </source>
</evidence>
<dbReference type="FunFam" id="1.25.40.1030:FF:000003">
    <property type="entry name" value="Protein transport protein sec16"/>
    <property type="match status" value="1"/>
</dbReference>
<dbReference type="eggNOG" id="KOG1913">
    <property type="taxonomic scope" value="Eukaryota"/>
</dbReference>
<dbReference type="InterPro" id="IPR024340">
    <property type="entry name" value="Sec16_CCD"/>
</dbReference>